<name>A0AAE2YNI9_9PROT</name>
<dbReference type="Gene3D" id="3.40.50.300">
    <property type="entry name" value="P-loop containing nucleotide triphosphate hydrolases"/>
    <property type="match status" value="1"/>
</dbReference>
<feature type="region of interest" description="Disordered" evidence="1">
    <location>
        <begin position="401"/>
        <end position="436"/>
    </location>
</feature>
<keyword evidence="3" id="KW-1185">Reference proteome</keyword>
<reference evidence="2" key="1">
    <citation type="journal article" date="2021" name="ISME J.">
        <title>Genomic evolution of the class Acidithiobacillia: deep-branching Proteobacteria living in extreme acidic conditions.</title>
        <authorList>
            <person name="Moya-Beltran A."/>
            <person name="Beard S."/>
            <person name="Rojas-Villalobos C."/>
            <person name="Issotta F."/>
            <person name="Gallardo Y."/>
            <person name="Ulloa R."/>
            <person name="Giaveno A."/>
            <person name="Degli Esposti M."/>
            <person name="Johnson D.B."/>
            <person name="Quatrini R."/>
        </authorList>
    </citation>
    <scope>NUCLEOTIDE SEQUENCE</scope>
    <source>
        <strain evidence="2">VAN18-1</strain>
    </source>
</reference>
<proteinExistence type="predicted"/>
<dbReference type="InterPro" id="IPR027417">
    <property type="entry name" value="P-loop_NTPase"/>
</dbReference>
<feature type="region of interest" description="Disordered" evidence="1">
    <location>
        <begin position="462"/>
        <end position="499"/>
    </location>
</feature>
<sequence length="499" mass="53591">MANLSTAWSAHIPDAANDEKVAAGLPAVALTEPAPIATIPTVDVAGVFDNPSPPPAFVWSDRVPLGHVCLLSGHGGSGKSTLALQLAAAVAMGQPLLGVSTKRGRVLFFSGEDAEPLLRHRLAAVCQSLDVNPHKLAEQMRVLDGTEEPALYREVAEFGTRRLEPTPIFDRLAELVNEWQPALVVIDNASDTFEGSENDRAQVRAFVRGLARLARETATSPAILLLTHTPKASIGGRGESYSGSTAWHNSSRARLSLTPDKDDPARLVLSLDKINVAPPLQSQPLRLARAAGGVLVLDDEGAHGAEGAQEPPELALLTILADFVERGERVSCEQTAHTNAWKMCRPEPGFPKRSYPNAGVLFAAIRQMERDGLIERESYRDTYRKDRTAWNLTAKGWERIGKSAPSAPSAPSYHENADDAVQPDGAPSAPSSAHRSVRGYLAHDEGAPGTCPRCDGEGCEFCQPKGLTPRQAGTNPRAIGTNPRAIGTNPRRFTRRSRQ</sequence>
<dbReference type="SUPFAM" id="SSF46785">
    <property type="entry name" value="Winged helix' DNA-binding domain"/>
    <property type="match status" value="1"/>
</dbReference>
<gene>
    <name evidence="2" type="ORF">HFQ13_03695</name>
</gene>
<evidence type="ECO:0000256" key="1">
    <source>
        <dbReference type="SAM" id="MobiDB-lite"/>
    </source>
</evidence>
<feature type="compositionally biased region" description="Low complexity" evidence="1">
    <location>
        <begin position="403"/>
        <end position="412"/>
    </location>
</feature>
<dbReference type="AlphaFoldDB" id="A0AAE2YNI9"/>
<comment type="caution">
    <text evidence="2">The sequence shown here is derived from an EMBL/GenBank/DDBJ whole genome shotgun (WGS) entry which is preliminary data.</text>
</comment>
<dbReference type="Proteomes" id="UP001197378">
    <property type="component" value="Unassembled WGS sequence"/>
</dbReference>
<dbReference type="SUPFAM" id="SSF52540">
    <property type="entry name" value="P-loop containing nucleoside triphosphate hydrolases"/>
    <property type="match status" value="1"/>
</dbReference>
<dbReference type="InterPro" id="IPR036390">
    <property type="entry name" value="WH_DNA-bd_sf"/>
</dbReference>
<dbReference type="RefSeq" id="WP_215885388.1">
    <property type="nucleotide sequence ID" value="NZ_JAAXYO010000039.1"/>
</dbReference>
<accession>A0AAE2YNI9</accession>
<protein>
    <submittedName>
        <fullName evidence="2">AAA family ATPase</fullName>
    </submittedName>
</protein>
<organism evidence="2 3">
    <name type="scientific">Igneacidithiobacillus copahuensis</name>
    <dbReference type="NCBI Taxonomy" id="2724909"/>
    <lineage>
        <taxon>Bacteria</taxon>
        <taxon>Pseudomonadati</taxon>
        <taxon>Pseudomonadota</taxon>
        <taxon>Acidithiobacillia</taxon>
        <taxon>Acidithiobacillales</taxon>
        <taxon>Acidithiobacillaceae</taxon>
        <taxon>Igneacidithiobacillus</taxon>
    </lineage>
</organism>
<evidence type="ECO:0000313" key="2">
    <source>
        <dbReference type="EMBL" id="MBU2787321.1"/>
    </source>
</evidence>
<dbReference type="Pfam" id="PF13481">
    <property type="entry name" value="AAA_25"/>
    <property type="match status" value="1"/>
</dbReference>
<dbReference type="EMBL" id="JAAXYO010000039">
    <property type="protein sequence ID" value="MBU2787321.1"/>
    <property type="molecule type" value="Genomic_DNA"/>
</dbReference>
<evidence type="ECO:0000313" key="3">
    <source>
        <dbReference type="Proteomes" id="UP001197378"/>
    </source>
</evidence>